<keyword evidence="1" id="KW-0812">Transmembrane</keyword>
<evidence type="ECO:0000313" key="3">
    <source>
        <dbReference type="Proteomes" id="UP001497525"/>
    </source>
</evidence>
<reference evidence="2" key="1">
    <citation type="submission" date="2024-06" db="EMBL/GenBank/DDBJ databases">
        <authorList>
            <person name="Liu X."/>
            <person name="Lenzi L."/>
            <person name="Haldenby T S."/>
            <person name="Uol C."/>
        </authorList>
    </citation>
    <scope>NUCLEOTIDE SEQUENCE</scope>
</reference>
<feature type="transmembrane region" description="Helical" evidence="1">
    <location>
        <begin position="70"/>
        <end position="89"/>
    </location>
</feature>
<accession>A0AAV2T5L6</accession>
<comment type="caution">
    <text evidence="2">The sequence shown here is derived from an EMBL/GenBank/DDBJ whole genome shotgun (WGS) entry which is preliminary data.</text>
</comment>
<feature type="transmembrane region" description="Helical" evidence="1">
    <location>
        <begin position="152"/>
        <end position="172"/>
    </location>
</feature>
<name>A0AAV2T5L6_CALDB</name>
<feature type="transmembrane region" description="Helical" evidence="1">
    <location>
        <begin position="209"/>
        <end position="228"/>
    </location>
</feature>
<feature type="transmembrane region" description="Helical" evidence="1">
    <location>
        <begin position="321"/>
        <end position="341"/>
    </location>
</feature>
<keyword evidence="1" id="KW-1133">Transmembrane helix</keyword>
<evidence type="ECO:0000256" key="1">
    <source>
        <dbReference type="SAM" id="Phobius"/>
    </source>
</evidence>
<dbReference type="Gene3D" id="1.20.1070.10">
    <property type="entry name" value="Rhodopsin 7-helix transmembrane proteins"/>
    <property type="match status" value="1"/>
</dbReference>
<organism evidence="2 3">
    <name type="scientific">Calicophoron daubneyi</name>
    <name type="common">Rumen fluke</name>
    <name type="synonym">Paramphistomum daubneyi</name>
    <dbReference type="NCBI Taxonomy" id="300641"/>
    <lineage>
        <taxon>Eukaryota</taxon>
        <taxon>Metazoa</taxon>
        <taxon>Spiralia</taxon>
        <taxon>Lophotrochozoa</taxon>
        <taxon>Platyhelminthes</taxon>
        <taxon>Trematoda</taxon>
        <taxon>Digenea</taxon>
        <taxon>Plagiorchiida</taxon>
        <taxon>Pronocephalata</taxon>
        <taxon>Paramphistomoidea</taxon>
        <taxon>Paramphistomidae</taxon>
        <taxon>Calicophoron</taxon>
    </lineage>
</organism>
<sequence>MKNCTCFAYINSYEILRRSVAFSSKETFIQFAASIAAVLVYPVSVIGVLGNLLLFCILIKKVRRSRRLEVWGCVLAVNDMLYITTVGILRTDRAYGTPWWGSVEIPFETVNHWSCKYFVGWCLFLSTFRANVLFFLLLACTEKCWKLRPKKSTDILIACLMFIAFFLTLLQITPVVGVYGLSQDKGLFRCDIDSQWAKEYTDFVYVHRILYTGTLQAFCNILLSVLVWRRLTSTQKMISFLEQNPPSRDMVNCLLLAIRFELNDTGNDVSIILIMALTNCVCRFVSSIAELVVHLMRSNISEQSSASLRVELMTLESVRPLIWFLDVLLSGINYVWWYIFLPELHDWLSSIKERLICRRGIRLLPASKEYKAKTYFERSAQTLGIFHQLTTRYVYILDQLHRLRDHLTVQYVQEGRYVKQNQYSGDTQPIRLQPST</sequence>
<gene>
    <name evidence="2" type="ORF">CDAUBV1_LOCUS5598</name>
</gene>
<evidence type="ECO:0008006" key="4">
    <source>
        <dbReference type="Google" id="ProtNLM"/>
    </source>
</evidence>
<dbReference type="SUPFAM" id="SSF81321">
    <property type="entry name" value="Family A G protein-coupled receptor-like"/>
    <property type="match status" value="1"/>
</dbReference>
<proteinExistence type="predicted"/>
<keyword evidence="1" id="KW-0472">Membrane</keyword>
<protein>
    <recommendedName>
        <fullName evidence="4">G-protein coupled receptors family 1 profile domain-containing protein</fullName>
    </recommendedName>
</protein>
<dbReference type="AlphaFoldDB" id="A0AAV2T5L6"/>
<feature type="transmembrane region" description="Helical" evidence="1">
    <location>
        <begin position="118"/>
        <end position="140"/>
    </location>
</feature>
<feature type="transmembrane region" description="Helical" evidence="1">
    <location>
        <begin position="28"/>
        <end position="58"/>
    </location>
</feature>
<evidence type="ECO:0000313" key="2">
    <source>
        <dbReference type="EMBL" id="CAL5132758.1"/>
    </source>
</evidence>
<dbReference type="EMBL" id="CAXLJL010000134">
    <property type="protein sequence ID" value="CAL5132758.1"/>
    <property type="molecule type" value="Genomic_DNA"/>
</dbReference>
<dbReference type="Proteomes" id="UP001497525">
    <property type="component" value="Unassembled WGS sequence"/>
</dbReference>